<keyword evidence="2" id="KW-1185">Reference proteome</keyword>
<dbReference type="RefSeq" id="XP_001447318.1">
    <property type="nucleotide sequence ID" value="XM_001447281.1"/>
</dbReference>
<dbReference type="EMBL" id="CT868351">
    <property type="protein sequence ID" value="CAK79921.1"/>
    <property type="molecule type" value="Genomic_DNA"/>
</dbReference>
<dbReference type="Proteomes" id="UP000000600">
    <property type="component" value="Unassembled WGS sequence"/>
</dbReference>
<reference evidence="1 2" key="1">
    <citation type="journal article" date="2006" name="Nature">
        <title>Global trends of whole-genome duplications revealed by the ciliate Paramecium tetraurelia.</title>
        <authorList>
            <consortium name="Genoscope"/>
            <person name="Aury J.-M."/>
            <person name="Jaillon O."/>
            <person name="Duret L."/>
            <person name="Noel B."/>
            <person name="Jubin C."/>
            <person name="Porcel B.M."/>
            <person name="Segurens B."/>
            <person name="Daubin V."/>
            <person name="Anthouard V."/>
            <person name="Aiach N."/>
            <person name="Arnaiz O."/>
            <person name="Billaut A."/>
            <person name="Beisson J."/>
            <person name="Blanc I."/>
            <person name="Bouhouche K."/>
            <person name="Camara F."/>
            <person name="Duharcourt S."/>
            <person name="Guigo R."/>
            <person name="Gogendeau D."/>
            <person name="Katinka M."/>
            <person name="Keller A.-M."/>
            <person name="Kissmehl R."/>
            <person name="Klotz C."/>
            <person name="Koll F."/>
            <person name="Le Moue A."/>
            <person name="Lepere C."/>
            <person name="Malinsky S."/>
            <person name="Nowacki M."/>
            <person name="Nowak J.K."/>
            <person name="Plattner H."/>
            <person name="Poulain J."/>
            <person name="Ruiz F."/>
            <person name="Serrano V."/>
            <person name="Zagulski M."/>
            <person name="Dessen P."/>
            <person name="Betermier M."/>
            <person name="Weissenbach J."/>
            <person name="Scarpelli C."/>
            <person name="Schachter V."/>
            <person name="Sperling L."/>
            <person name="Meyer E."/>
            <person name="Cohen J."/>
            <person name="Wincker P."/>
        </authorList>
    </citation>
    <scope>NUCLEOTIDE SEQUENCE [LARGE SCALE GENOMIC DNA]</scope>
    <source>
        <strain evidence="1 2">Stock d4-2</strain>
    </source>
</reference>
<organism evidence="1 2">
    <name type="scientific">Paramecium tetraurelia</name>
    <dbReference type="NCBI Taxonomy" id="5888"/>
    <lineage>
        <taxon>Eukaryota</taxon>
        <taxon>Sar</taxon>
        <taxon>Alveolata</taxon>
        <taxon>Ciliophora</taxon>
        <taxon>Intramacronucleata</taxon>
        <taxon>Oligohymenophorea</taxon>
        <taxon>Peniculida</taxon>
        <taxon>Parameciidae</taxon>
        <taxon>Paramecium</taxon>
    </lineage>
</organism>
<dbReference type="KEGG" id="ptm:GSPATT00039371001"/>
<name>A0DA54_PARTE</name>
<sequence length="72" mass="8227">MPREISNVIFSENDLVEDVKNAVFSILGLEKEEVCCDISIFGQSISSQKRQRSLLQLSIKSNTTIEARLRWI</sequence>
<dbReference type="HOGENOM" id="CLU_2727676_0_0_1"/>
<evidence type="ECO:0000313" key="1">
    <source>
        <dbReference type="EMBL" id="CAK79921.1"/>
    </source>
</evidence>
<proteinExistence type="predicted"/>
<protein>
    <recommendedName>
        <fullName evidence="3">Ubiquitin-like domain-containing protein</fullName>
    </recommendedName>
</protein>
<evidence type="ECO:0000313" key="2">
    <source>
        <dbReference type="Proteomes" id="UP000000600"/>
    </source>
</evidence>
<dbReference type="OrthoDB" id="311060at2759"/>
<dbReference type="AlphaFoldDB" id="A0DA54"/>
<accession>A0DA54</accession>
<gene>
    <name evidence="1" type="ORF">GSPATT00039371001</name>
</gene>
<dbReference type="GeneID" id="5033103"/>
<dbReference type="InParanoid" id="A0DA54"/>
<evidence type="ECO:0008006" key="3">
    <source>
        <dbReference type="Google" id="ProtNLM"/>
    </source>
</evidence>